<organism evidence="2 3">
    <name type="scientific">Mesorhizobium caraganae</name>
    <dbReference type="NCBI Taxonomy" id="483206"/>
    <lineage>
        <taxon>Bacteria</taxon>
        <taxon>Pseudomonadati</taxon>
        <taxon>Pseudomonadota</taxon>
        <taxon>Alphaproteobacteria</taxon>
        <taxon>Hyphomicrobiales</taxon>
        <taxon>Phyllobacteriaceae</taxon>
        <taxon>Mesorhizobium</taxon>
    </lineage>
</organism>
<evidence type="ECO:0000259" key="1">
    <source>
        <dbReference type="Pfam" id="PF18480"/>
    </source>
</evidence>
<gene>
    <name evidence="2" type="ORF">NKI36_06405</name>
</gene>
<sequence length="170" mass="19245">MAWVTLANDPADIAEVAQDWARSAHSKFLVDENLGPDVARVLRDQGFNVRDVWQEGLDGKSDEAVFQHAWRTRRILLTHDTDFMDDRSFPEHSNAGVVVLPGGHGNDEALGTALAMLVSYIGRMPEIWRKSKIVITANGEITIRCRQEDGRMGIQRYRVRQGVSEIWEDE</sequence>
<protein>
    <submittedName>
        <fullName evidence="2">DUF5615 family PIN-like protein</fullName>
    </submittedName>
</protein>
<dbReference type="InterPro" id="IPR041049">
    <property type="entry name" value="DUF5615"/>
</dbReference>
<accession>A0ABV1YVL5</accession>
<dbReference type="EMBL" id="JAMYQB010000003">
    <property type="protein sequence ID" value="MER9403679.1"/>
    <property type="molecule type" value="Genomic_DNA"/>
</dbReference>
<evidence type="ECO:0000313" key="3">
    <source>
        <dbReference type="Proteomes" id="UP001433071"/>
    </source>
</evidence>
<feature type="domain" description="DUF5615" evidence="1">
    <location>
        <begin position="27"/>
        <end position="121"/>
    </location>
</feature>
<dbReference type="Pfam" id="PF18480">
    <property type="entry name" value="DUF5615"/>
    <property type="match status" value="1"/>
</dbReference>
<evidence type="ECO:0000313" key="2">
    <source>
        <dbReference type="EMBL" id="MER9403679.1"/>
    </source>
</evidence>
<keyword evidence="3" id="KW-1185">Reference proteome</keyword>
<proteinExistence type="predicted"/>
<dbReference type="Proteomes" id="UP001433071">
    <property type="component" value="Unassembled WGS sequence"/>
</dbReference>
<dbReference type="RefSeq" id="WP_352556772.1">
    <property type="nucleotide sequence ID" value="NZ_JAMYQB010000003.1"/>
</dbReference>
<reference evidence="2 3" key="1">
    <citation type="journal article" date="2024" name="Proc. Natl. Acad. Sci. U.S.A.">
        <title>The evolutionary genomics of adaptation to stress in wild rhizobium bacteria.</title>
        <authorList>
            <person name="Kehlet-Delgado H."/>
            <person name="Montoya A.P."/>
            <person name="Jensen K.T."/>
            <person name="Wendlandt C.E."/>
            <person name="Dexheimer C."/>
            <person name="Roberts M."/>
            <person name="Torres Martinez L."/>
            <person name="Friesen M.L."/>
            <person name="Griffitts J.S."/>
            <person name="Porter S.S."/>
        </authorList>
    </citation>
    <scope>NUCLEOTIDE SEQUENCE [LARGE SCALE GENOMIC DNA]</scope>
    <source>
        <strain evidence="2 3">M0641</strain>
    </source>
</reference>
<name>A0ABV1YVL5_9HYPH</name>
<comment type="caution">
    <text evidence="2">The sequence shown here is derived from an EMBL/GenBank/DDBJ whole genome shotgun (WGS) entry which is preliminary data.</text>
</comment>